<gene>
    <name evidence="1" type="ORF">MTBBW1_1310060</name>
</gene>
<keyword evidence="2" id="KW-1185">Reference proteome</keyword>
<protein>
    <submittedName>
        <fullName evidence="1">Uncharacterized protein</fullName>
    </submittedName>
</protein>
<dbReference type="STRING" id="1246637.MTBBW1_1310060"/>
<dbReference type="AlphaFoldDB" id="A0A1W1H7B1"/>
<evidence type="ECO:0000313" key="1">
    <source>
        <dbReference type="EMBL" id="SLM28362.1"/>
    </source>
</evidence>
<dbReference type="EMBL" id="FWEV01000037">
    <property type="protein sequence ID" value="SLM28362.1"/>
    <property type="molecule type" value="Genomic_DNA"/>
</dbReference>
<dbReference type="RefSeq" id="WP_186441359.1">
    <property type="nucleotide sequence ID" value="NZ_LT828548.1"/>
</dbReference>
<dbReference type="Proteomes" id="UP000191931">
    <property type="component" value="Unassembled WGS sequence"/>
</dbReference>
<organism evidence="1 2">
    <name type="scientific">Desulfamplus magnetovallimortis</name>
    <dbReference type="NCBI Taxonomy" id="1246637"/>
    <lineage>
        <taxon>Bacteria</taxon>
        <taxon>Pseudomonadati</taxon>
        <taxon>Thermodesulfobacteriota</taxon>
        <taxon>Desulfobacteria</taxon>
        <taxon>Desulfobacterales</taxon>
        <taxon>Desulfobacteraceae</taxon>
        <taxon>Desulfamplus</taxon>
    </lineage>
</organism>
<proteinExistence type="predicted"/>
<sequence>MSKIARITALIWLITLASSLYITLEDEKESGNMAFVLIVQKNFILI</sequence>
<reference evidence="1 2" key="1">
    <citation type="submission" date="2017-03" db="EMBL/GenBank/DDBJ databases">
        <authorList>
            <person name="Afonso C.L."/>
            <person name="Miller P.J."/>
            <person name="Scott M.A."/>
            <person name="Spackman E."/>
            <person name="Goraichik I."/>
            <person name="Dimitrov K.M."/>
            <person name="Suarez D.L."/>
            <person name="Swayne D.E."/>
        </authorList>
    </citation>
    <scope>NUCLEOTIDE SEQUENCE [LARGE SCALE GENOMIC DNA]</scope>
    <source>
        <strain evidence="1">PRJEB14757</strain>
    </source>
</reference>
<name>A0A1W1H7B1_9BACT</name>
<evidence type="ECO:0000313" key="2">
    <source>
        <dbReference type="Proteomes" id="UP000191931"/>
    </source>
</evidence>
<accession>A0A1W1H7B1</accession>